<evidence type="ECO:0000313" key="5">
    <source>
        <dbReference type="EMBL" id="MSS37636.1"/>
    </source>
</evidence>
<sequence>MHTFFSKKPNGKLKDVLIEAEKSSIQVGEAKISNGDFPFFTSGAAILKWKEPFVDGRYCFLNTGGNADVKFYVGQAAYSTDTWCISAQKELSDYLYLLLLSIQPELDQKFFQGTGLKHLQKPLLKDRPIYIPVETEIEAFNQQVMPLFDTISANFKENQQLIALRDWLLPMLMNGQATIED</sequence>
<gene>
    <name evidence="5" type="ORF">FYJ39_13890</name>
</gene>
<proteinExistence type="inferred from homology"/>
<keyword evidence="5" id="KW-0255">Endonuclease</keyword>
<evidence type="ECO:0000313" key="6">
    <source>
        <dbReference type="Proteomes" id="UP000429958"/>
    </source>
</evidence>
<keyword evidence="5" id="KW-0540">Nuclease</keyword>
<dbReference type="Gene3D" id="3.90.220.20">
    <property type="entry name" value="DNA methylase specificity domains"/>
    <property type="match status" value="1"/>
</dbReference>
<dbReference type="PANTHER" id="PTHR30408:SF13">
    <property type="entry name" value="TYPE I RESTRICTION ENZYME HINDI SPECIFICITY SUBUNIT"/>
    <property type="match status" value="1"/>
</dbReference>
<dbReference type="AlphaFoldDB" id="A0A7X2NMI2"/>
<organism evidence="5 6">
    <name type="scientific">Clostridium porci</name>
    <dbReference type="NCBI Taxonomy" id="2605778"/>
    <lineage>
        <taxon>Bacteria</taxon>
        <taxon>Bacillati</taxon>
        <taxon>Bacillota</taxon>
        <taxon>Clostridia</taxon>
        <taxon>Eubacteriales</taxon>
        <taxon>Clostridiaceae</taxon>
        <taxon>Clostridium</taxon>
    </lineage>
</organism>
<name>A0A7X2NMI2_9CLOT</name>
<dbReference type="GO" id="GO:0004519">
    <property type="term" value="F:endonuclease activity"/>
    <property type="evidence" value="ECO:0007669"/>
    <property type="project" value="UniProtKB-KW"/>
</dbReference>
<accession>A0A7X2NMI2</accession>
<dbReference type="InterPro" id="IPR000055">
    <property type="entry name" value="Restrct_endonuc_typeI_TRD"/>
</dbReference>
<keyword evidence="2" id="KW-0680">Restriction system</keyword>
<dbReference type="Pfam" id="PF01420">
    <property type="entry name" value="Methylase_S"/>
    <property type="match status" value="1"/>
</dbReference>
<dbReference type="InterPro" id="IPR044946">
    <property type="entry name" value="Restrct_endonuc_typeI_TRD_sf"/>
</dbReference>
<comment type="caution">
    <text evidence="5">The sequence shown here is derived from an EMBL/GenBank/DDBJ whole genome shotgun (WGS) entry which is preliminary data.</text>
</comment>
<dbReference type="SUPFAM" id="SSF116734">
    <property type="entry name" value="DNA methylase specificity domain"/>
    <property type="match status" value="1"/>
</dbReference>
<reference evidence="5 6" key="1">
    <citation type="submission" date="2019-08" db="EMBL/GenBank/DDBJ databases">
        <title>In-depth cultivation of the pig gut microbiome towards novel bacterial diversity and tailored functional studies.</title>
        <authorList>
            <person name="Wylensek D."/>
            <person name="Hitch T.C.A."/>
            <person name="Clavel T."/>
        </authorList>
    </citation>
    <scope>NUCLEOTIDE SEQUENCE [LARGE SCALE GENOMIC DNA]</scope>
    <source>
        <strain evidence="5 6">WCA-389-WT-23D1</strain>
    </source>
</reference>
<evidence type="ECO:0000256" key="1">
    <source>
        <dbReference type="ARBA" id="ARBA00010923"/>
    </source>
</evidence>
<dbReference type="GO" id="GO:0009307">
    <property type="term" value="P:DNA restriction-modification system"/>
    <property type="evidence" value="ECO:0007669"/>
    <property type="project" value="UniProtKB-KW"/>
</dbReference>
<feature type="domain" description="Type I restriction modification DNA specificity" evidence="4">
    <location>
        <begin position="12"/>
        <end position="145"/>
    </location>
</feature>
<dbReference type="GO" id="GO:0003677">
    <property type="term" value="F:DNA binding"/>
    <property type="evidence" value="ECO:0007669"/>
    <property type="project" value="UniProtKB-KW"/>
</dbReference>
<dbReference type="PANTHER" id="PTHR30408">
    <property type="entry name" value="TYPE-1 RESTRICTION ENZYME ECOKI SPECIFICITY PROTEIN"/>
    <property type="match status" value="1"/>
</dbReference>
<dbReference type="Proteomes" id="UP000429958">
    <property type="component" value="Unassembled WGS sequence"/>
</dbReference>
<keyword evidence="3" id="KW-0238">DNA-binding</keyword>
<dbReference type="EMBL" id="VUMD01000012">
    <property type="protein sequence ID" value="MSS37636.1"/>
    <property type="molecule type" value="Genomic_DNA"/>
</dbReference>
<evidence type="ECO:0000256" key="3">
    <source>
        <dbReference type="ARBA" id="ARBA00023125"/>
    </source>
</evidence>
<comment type="similarity">
    <text evidence="1">Belongs to the type-I restriction system S methylase family.</text>
</comment>
<protein>
    <submittedName>
        <fullName evidence="5">Type I restriction endonuclease subunit S</fullName>
    </submittedName>
</protein>
<dbReference type="InterPro" id="IPR052021">
    <property type="entry name" value="Type-I_RS_S_subunit"/>
</dbReference>
<evidence type="ECO:0000259" key="4">
    <source>
        <dbReference type="Pfam" id="PF01420"/>
    </source>
</evidence>
<keyword evidence="6" id="KW-1185">Reference proteome</keyword>
<keyword evidence="5" id="KW-0378">Hydrolase</keyword>
<evidence type="ECO:0000256" key="2">
    <source>
        <dbReference type="ARBA" id="ARBA00022747"/>
    </source>
</evidence>